<reference evidence="1 2" key="1">
    <citation type="journal article" date="2021" name="Elife">
        <title>Chloroplast acquisition without the gene transfer in kleptoplastic sea slugs, Plakobranchus ocellatus.</title>
        <authorList>
            <person name="Maeda T."/>
            <person name="Takahashi S."/>
            <person name="Yoshida T."/>
            <person name="Shimamura S."/>
            <person name="Takaki Y."/>
            <person name="Nagai Y."/>
            <person name="Toyoda A."/>
            <person name="Suzuki Y."/>
            <person name="Arimoto A."/>
            <person name="Ishii H."/>
            <person name="Satoh N."/>
            <person name="Nishiyama T."/>
            <person name="Hasebe M."/>
            <person name="Maruyama T."/>
            <person name="Minagawa J."/>
            <person name="Obokata J."/>
            <person name="Shigenobu S."/>
        </authorList>
    </citation>
    <scope>NUCLEOTIDE SEQUENCE [LARGE SCALE GENOMIC DNA]</scope>
</reference>
<name>A0AAV4HPE0_9GAST</name>
<accession>A0AAV4HPE0</accession>
<keyword evidence="2" id="KW-1185">Reference proteome</keyword>
<organism evidence="1 2">
    <name type="scientific">Elysia marginata</name>
    <dbReference type="NCBI Taxonomy" id="1093978"/>
    <lineage>
        <taxon>Eukaryota</taxon>
        <taxon>Metazoa</taxon>
        <taxon>Spiralia</taxon>
        <taxon>Lophotrochozoa</taxon>
        <taxon>Mollusca</taxon>
        <taxon>Gastropoda</taxon>
        <taxon>Heterobranchia</taxon>
        <taxon>Euthyneura</taxon>
        <taxon>Panpulmonata</taxon>
        <taxon>Sacoglossa</taxon>
        <taxon>Placobranchoidea</taxon>
        <taxon>Plakobranchidae</taxon>
        <taxon>Elysia</taxon>
    </lineage>
</organism>
<sequence>MPRDKFLSSIVEALCGGEAAPAAAIVQPALPLHHIVRLEGKQEKYCFVCSRRTSDQKSSAGRKRTRHWCPACKVGCHEGCEPGLVHITDQGLSKRRRN</sequence>
<proteinExistence type="predicted"/>
<gene>
    <name evidence="1" type="ORF">ElyMa_002783700</name>
</gene>
<evidence type="ECO:0000313" key="1">
    <source>
        <dbReference type="EMBL" id="GFR99061.1"/>
    </source>
</evidence>
<dbReference type="AlphaFoldDB" id="A0AAV4HPE0"/>
<dbReference type="Proteomes" id="UP000762676">
    <property type="component" value="Unassembled WGS sequence"/>
</dbReference>
<comment type="caution">
    <text evidence="1">The sequence shown here is derived from an EMBL/GenBank/DDBJ whole genome shotgun (WGS) entry which is preliminary data.</text>
</comment>
<protein>
    <recommendedName>
        <fullName evidence="3">Phorbol-ester/DAG-type domain-containing protein</fullName>
    </recommendedName>
</protein>
<dbReference type="EMBL" id="BMAT01005738">
    <property type="protein sequence ID" value="GFR99061.1"/>
    <property type="molecule type" value="Genomic_DNA"/>
</dbReference>
<evidence type="ECO:0000313" key="2">
    <source>
        <dbReference type="Proteomes" id="UP000762676"/>
    </source>
</evidence>
<evidence type="ECO:0008006" key="3">
    <source>
        <dbReference type="Google" id="ProtNLM"/>
    </source>
</evidence>